<feature type="domain" description="DUF403" evidence="1">
    <location>
        <begin position="1"/>
        <end position="306"/>
    </location>
</feature>
<sequence length="314" mass="36571">MLSRVAERLYWSARYLERVENIARLLNVYDELLYDLPRDIRISWYNLIEINGSVIDYTSKYKDHGERNVVKYLLSDMDNPSSLLASLNMVRENIRTSRDVVPEEMWEQINELNIYAKKHIQLGINRSDRHVYLNDIIEGCQKVIGLLANAMRRDAGWSFIILGRYLERADMNTRILDSAVSIMNQSSEEERLHLEQVLWSKVLKSQSAYLNYRRTMRASVTGEDAATFLLMDEFFPRSQTFCLTQIKIAAEALPSAEEVVVEVNRLLQNTKGVDSAKELNIEFSNYLNDVQLAIIDLHSQIRETWFHFRHGEAA</sequence>
<accession>A0A329EAV2</accession>
<dbReference type="InterPro" id="IPR007296">
    <property type="entry name" value="DUF403"/>
</dbReference>
<proteinExistence type="predicted"/>
<dbReference type="InterPro" id="IPR051680">
    <property type="entry name" value="ATP-dep_Glu-Cys_Ligase-2"/>
</dbReference>
<name>A0A329EAV2_VIBDI</name>
<organism evidence="2 3">
    <name type="scientific">Vibrio diazotrophicus</name>
    <dbReference type="NCBI Taxonomy" id="685"/>
    <lineage>
        <taxon>Bacteria</taxon>
        <taxon>Pseudomonadati</taxon>
        <taxon>Pseudomonadota</taxon>
        <taxon>Gammaproteobacteria</taxon>
        <taxon>Vibrionales</taxon>
        <taxon>Vibrionaceae</taxon>
        <taxon>Vibrio</taxon>
    </lineage>
</organism>
<evidence type="ECO:0000313" key="2">
    <source>
        <dbReference type="EMBL" id="RAS63399.1"/>
    </source>
</evidence>
<dbReference type="RefSeq" id="WP_112403969.1">
    <property type="nucleotide sequence ID" value="NZ_QLTR01000012.1"/>
</dbReference>
<dbReference type="AlphaFoldDB" id="A0A329EAV2"/>
<dbReference type="Pfam" id="PF04168">
    <property type="entry name" value="Alpha-E"/>
    <property type="match status" value="1"/>
</dbReference>
<gene>
    <name evidence="2" type="ORF">DET48_11281</name>
</gene>
<comment type="caution">
    <text evidence="2">The sequence shown here is derived from an EMBL/GenBank/DDBJ whole genome shotgun (WGS) entry which is preliminary data.</text>
</comment>
<protein>
    <submittedName>
        <fullName evidence="2">Putative alpha-E superfamily protein</fullName>
    </submittedName>
</protein>
<evidence type="ECO:0000313" key="3">
    <source>
        <dbReference type="Proteomes" id="UP000248729"/>
    </source>
</evidence>
<reference evidence="2 3" key="1">
    <citation type="submission" date="2018-06" db="EMBL/GenBank/DDBJ databases">
        <title>Freshwater and sediment microbial communities from various areas in North America, analyzing microbe dynamics in response to fracking.</title>
        <authorList>
            <person name="Lamendella R."/>
        </authorList>
    </citation>
    <scope>NUCLEOTIDE SEQUENCE [LARGE SCALE GENOMIC DNA]</scope>
    <source>
        <strain evidence="2 3">99A</strain>
    </source>
</reference>
<dbReference type="PANTHER" id="PTHR34595">
    <property type="entry name" value="BLR5612 PROTEIN"/>
    <property type="match status" value="1"/>
</dbReference>
<dbReference type="Proteomes" id="UP000248729">
    <property type="component" value="Unassembled WGS sequence"/>
</dbReference>
<dbReference type="PANTHER" id="PTHR34595:SF7">
    <property type="entry name" value="SLL1039 PROTEIN"/>
    <property type="match status" value="1"/>
</dbReference>
<dbReference type="EMBL" id="QLTR01000012">
    <property type="protein sequence ID" value="RAS63399.1"/>
    <property type="molecule type" value="Genomic_DNA"/>
</dbReference>
<evidence type="ECO:0000259" key="1">
    <source>
        <dbReference type="Pfam" id="PF04168"/>
    </source>
</evidence>